<evidence type="ECO:0000313" key="2">
    <source>
        <dbReference type="Proteomes" id="UP000707731"/>
    </source>
</evidence>
<comment type="caution">
    <text evidence="1">The sequence shown here is derived from an EMBL/GenBank/DDBJ whole genome shotgun (WGS) entry which is preliminary data.</text>
</comment>
<keyword evidence="2" id="KW-1185">Reference proteome</keyword>
<accession>A0ABS0D5I3</accession>
<dbReference type="RefSeq" id="WP_195000034.1">
    <property type="nucleotide sequence ID" value="NZ_JADLQN010000001.1"/>
</dbReference>
<protein>
    <recommendedName>
        <fullName evidence="3">LysR substrate-binding domain-containing protein</fullName>
    </recommendedName>
</protein>
<proteinExistence type="predicted"/>
<gene>
    <name evidence="1" type="ORF">IU449_00665</name>
</gene>
<name>A0ABS0D5I3_9NOCA</name>
<reference evidence="1 2" key="1">
    <citation type="submission" date="2020-10" db="EMBL/GenBank/DDBJ databases">
        <title>Identification of Nocardia species via Next-generation sequencing and recognition of intraspecies genetic diversity.</title>
        <authorList>
            <person name="Li P."/>
            <person name="Li P."/>
            <person name="Lu B."/>
        </authorList>
    </citation>
    <scope>NUCLEOTIDE SEQUENCE [LARGE SCALE GENOMIC DNA]</scope>
    <source>
        <strain evidence="1 2">BJ06-0143</strain>
    </source>
</reference>
<sequence length="142" mass="15553">MTSDQIGGGIATLRSFGWPMVDIDGREALLMTQGICGVSLPQPLGERVRERLATVDSCGPIVGHHRPLPRYVVLAESDSFVAAAEFARRGAVLLPTSTRIPLPRTDNGDQSLYWVVAPSPTRRWLPNLSTVLWALLHQPVRC</sequence>
<dbReference type="EMBL" id="JADLQN010000001">
    <property type="protein sequence ID" value="MBF6353073.1"/>
    <property type="molecule type" value="Genomic_DNA"/>
</dbReference>
<dbReference type="Proteomes" id="UP000707731">
    <property type="component" value="Unassembled WGS sequence"/>
</dbReference>
<evidence type="ECO:0008006" key="3">
    <source>
        <dbReference type="Google" id="ProtNLM"/>
    </source>
</evidence>
<evidence type="ECO:0000313" key="1">
    <source>
        <dbReference type="EMBL" id="MBF6353073.1"/>
    </source>
</evidence>
<organism evidence="1 2">
    <name type="scientific">Nocardia higoensis</name>
    <dbReference type="NCBI Taxonomy" id="228599"/>
    <lineage>
        <taxon>Bacteria</taxon>
        <taxon>Bacillati</taxon>
        <taxon>Actinomycetota</taxon>
        <taxon>Actinomycetes</taxon>
        <taxon>Mycobacteriales</taxon>
        <taxon>Nocardiaceae</taxon>
        <taxon>Nocardia</taxon>
    </lineage>
</organism>